<evidence type="ECO:0000256" key="3">
    <source>
        <dbReference type="ARBA" id="ARBA00022448"/>
    </source>
</evidence>
<evidence type="ECO:0000256" key="4">
    <source>
        <dbReference type="ARBA" id="ARBA00022544"/>
    </source>
</evidence>
<organism evidence="9 10">
    <name type="scientific">Brockia lithotrophica</name>
    <dbReference type="NCBI Taxonomy" id="933949"/>
    <lineage>
        <taxon>Bacteria</taxon>
        <taxon>Bacillati</taxon>
        <taxon>Bacillota</taxon>
        <taxon>Bacilli</taxon>
        <taxon>Bacillales</taxon>
        <taxon>Bacillales Family X. Incertae Sedis</taxon>
        <taxon>Brockia</taxon>
    </lineage>
</organism>
<dbReference type="Pfam" id="PF03845">
    <property type="entry name" value="Spore_permease"/>
    <property type="match status" value="1"/>
</dbReference>
<evidence type="ECO:0000313" key="10">
    <source>
        <dbReference type="Proteomes" id="UP000267019"/>
    </source>
</evidence>
<feature type="transmembrane region" description="Helical" evidence="8">
    <location>
        <begin position="310"/>
        <end position="328"/>
    </location>
</feature>
<feature type="transmembrane region" description="Helical" evidence="8">
    <location>
        <begin position="88"/>
        <end position="118"/>
    </location>
</feature>
<dbReference type="GO" id="GO:0009847">
    <property type="term" value="P:spore germination"/>
    <property type="evidence" value="ECO:0007669"/>
    <property type="project" value="InterPro"/>
</dbReference>
<dbReference type="EMBL" id="RBIJ01000001">
    <property type="protein sequence ID" value="RKQ88465.1"/>
    <property type="molecule type" value="Genomic_DNA"/>
</dbReference>
<evidence type="ECO:0000256" key="2">
    <source>
        <dbReference type="ARBA" id="ARBA00007998"/>
    </source>
</evidence>
<feature type="transmembrane region" description="Helical" evidence="8">
    <location>
        <begin position="274"/>
        <end position="298"/>
    </location>
</feature>
<comment type="caution">
    <text evidence="9">The sequence shown here is derived from an EMBL/GenBank/DDBJ whole genome shotgun (WGS) entry which is preliminary data.</text>
</comment>
<comment type="similarity">
    <text evidence="2">Belongs to the amino acid-polyamine-organocation (APC) superfamily. Spore germination protein (SGP) (TC 2.A.3.9) family.</text>
</comment>
<name>A0A660L562_9BACL</name>
<sequence>METPSTNRRIGFRELTTMTFFLIALRGTDENTTLYFQIGGNAAWMVPLIQWLAFVLLFVPLTRKMERHGADDVFRLLKLMWVPTATRFTAWGLFLLLLALGALCFRPYVVMLTVMFYLRTPEHAVGLVLLLGGMYVASRGYEAIGRMGNMFFVYAMFFFVLLILGVIDLVDPSYTFPLFGPGIPRILRESLLTLGFFCEPFFLAFLAGATKGGVRTFRRAILTGTGMAALVMSVFLLLYDWVFGFPSVNDILFHYQQLTRFAHFGLYISHIEAIFLYIWVMASVARLAIVLYLLAQLLRLALDVPAGRPLLPLVAAYLFLTSLIPVGINDIFRWKYAVVVAATFVMLLLGLAVVLWPLPAGKQPFRGGRPH</sequence>
<protein>
    <submittedName>
        <fullName evidence="9">Spore germination protein</fullName>
    </submittedName>
</protein>
<evidence type="ECO:0000256" key="8">
    <source>
        <dbReference type="SAM" id="Phobius"/>
    </source>
</evidence>
<feature type="transmembrane region" description="Helical" evidence="8">
    <location>
        <begin position="220"/>
        <end position="239"/>
    </location>
</feature>
<keyword evidence="7 8" id="KW-0472">Membrane</keyword>
<evidence type="ECO:0000256" key="7">
    <source>
        <dbReference type="ARBA" id="ARBA00023136"/>
    </source>
</evidence>
<proteinExistence type="inferred from homology"/>
<feature type="transmembrane region" description="Helical" evidence="8">
    <location>
        <begin position="34"/>
        <end position="59"/>
    </location>
</feature>
<dbReference type="InterPro" id="IPR004761">
    <property type="entry name" value="Spore_GerAB"/>
</dbReference>
<dbReference type="RefSeq" id="WP_121443404.1">
    <property type="nucleotide sequence ID" value="NZ_RBIJ01000001.1"/>
</dbReference>
<keyword evidence="5 8" id="KW-0812">Transmembrane</keyword>
<dbReference type="GO" id="GO:0016020">
    <property type="term" value="C:membrane"/>
    <property type="evidence" value="ECO:0007669"/>
    <property type="project" value="UniProtKB-SubCell"/>
</dbReference>
<reference evidence="9 10" key="1">
    <citation type="submission" date="2018-10" db="EMBL/GenBank/DDBJ databases">
        <title>Genomic Encyclopedia of Type Strains, Phase IV (KMG-IV): sequencing the most valuable type-strain genomes for metagenomic binning, comparative biology and taxonomic classification.</title>
        <authorList>
            <person name="Goeker M."/>
        </authorList>
    </citation>
    <scope>NUCLEOTIDE SEQUENCE [LARGE SCALE GENOMIC DNA]</scope>
    <source>
        <strain evidence="9 10">DSM 22653</strain>
    </source>
</reference>
<gene>
    <name evidence="9" type="ORF">C7438_0098</name>
</gene>
<dbReference type="PANTHER" id="PTHR34975">
    <property type="entry name" value="SPORE GERMINATION PROTEIN A2"/>
    <property type="match status" value="1"/>
</dbReference>
<evidence type="ECO:0000256" key="5">
    <source>
        <dbReference type="ARBA" id="ARBA00022692"/>
    </source>
</evidence>
<keyword evidence="6 8" id="KW-1133">Transmembrane helix</keyword>
<keyword evidence="3" id="KW-0813">Transport</keyword>
<feature type="transmembrane region" description="Helical" evidence="8">
    <location>
        <begin position="151"/>
        <end position="170"/>
    </location>
</feature>
<accession>A0A660L562</accession>
<dbReference type="Proteomes" id="UP000267019">
    <property type="component" value="Unassembled WGS sequence"/>
</dbReference>
<feature type="transmembrane region" description="Helical" evidence="8">
    <location>
        <begin position="190"/>
        <end position="208"/>
    </location>
</feature>
<keyword evidence="4" id="KW-0309">Germination</keyword>
<dbReference type="OrthoDB" id="2081904at2"/>
<evidence type="ECO:0000256" key="6">
    <source>
        <dbReference type="ARBA" id="ARBA00022989"/>
    </source>
</evidence>
<evidence type="ECO:0000313" key="9">
    <source>
        <dbReference type="EMBL" id="RKQ88465.1"/>
    </source>
</evidence>
<keyword evidence="10" id="KW-1185">Reference proteome</keyword>
<feature type="transmembrane region" description="Helical" evidence="8">
    <location>
        <begin position="334"/>
        <end position="356"/>
    </location>
</feature>
<dbReference type="AlphaFoldDB" id="A0A660L562"/>
<evidence type="ECO:0000256" key="1">
    <source>
        <dbReference type="ARBA" id="ARBA00004141"/>
    </source>
</evidence>
<dbReference type="PANTHER" id="PTHR34975:SF2">
    <property type="entry name" value="SPORE GERMINATION PROTEIN A2"/>
    <property type="match status" value="1"/>
</dbReference>
<comment type="subcellular location">
    <subcellularLocation>
        <location evidence="1">Membrane</location>
        <topology evidence="1">Multi-pass membrane protein</topology>
    </subcellularLocation>
</comment>